<feature type="domain" description="HTH tetR-type" evidence="5">
    <location>
        <begin position="6"/>
        <end position="66"/>
    </location>
</feature>
<proteinExistence type="predicted"/>
<evidence type="ECO:0000313" key="7">
    <source>
        <dbReference type="Proteomes" id="UP001317259"/>
    </source>
</evidence>
<dbReference type="InterPro" id="IPR036271">
    <property type="entry name" value="Tet_transcr_reg_TetR-rel_C_sf"/>
</dbReference>
<dbReference type="PANTHER" id="PTHR30055">
    <property type="entry name" value="HTH-TYPE TRANSCRIPTIONAL REGULATOR RUTR"/>
    <property type="match status" value="1"/>
</dbReference>
<evidence type="ECO:0000256" key="4">
    <source>
        <dbReference type="PROSITE-ProRule" id="PRU00335"/>
    </source>
</evidence>
<dbReference type="SUPFAM" id="SSF46689">
    <property type="entry name" value="Homeodomain-like"/>
    <property type="match status" value="1"/>
</dbReference>
<accession>A0ABT0FJ29</accession>
<keyword evidence="2 4" id="KW-0238">DNA-binding</keyword>
<reference evidence="6 7" key="1">
    <citation type="submission" date="2022-04" db="EMBL/GenBank/DDBJ databases">
        <title>Genome draft of Actinomadura sp. ATCC 31491.</title>
        <authorList>
            <person name="Shi X."/>
            <person name="Du Y."/>
        </authorList>
    </citation>
    <scope>NUCLEOTIDE SEQUENCE [LARGE SCALE GENOMIC DNA]</scope>
    <source>
        <strain evidence="6 7">ATCC 31491</strain>
    </source>
</reference>
<evidence type="ECO:0000313" key="6">
    <source>
        <dbReference type="EMBL" id="MCK2212315.1"/>
    </source>
</evidence>
<dbReference type="PANTHER" id="PTHR30055:SF151">
    <property type="entry name" value="TRANSCRIPTIONAL REGULATORY PROTEIN"/>
    <property type="match status" value="1"/>
</dbReference>
<organism evidence="6 7">
    <name type="scientific">Actinomadura luzonensis</name>
    <dbReference type="NCBI Taxonomy" id="2805427"/>
    <lineage>
        <taxon>Bacteria</taxon>
        <taxon>Bacillati</taxon>
        <taxon>Actinomycetota</taxon>
        <taxon>Actinomycetes</taxon>
        <taxon>Streptosporangiales</taxon>
        <taxon>Thermomonosporaceae</taxon>
        <taxon>Actinomadura</taxon>
    </lineage>
</organism>
<evidence type="ECO:0000256" key="3">
    <source>
        <dbReference type="ARBA" id="ARBA00023163"/>
    </source>
</evidence>
<dbReference type="Pfam" id="PF02909">
    <property type="entry name" value="TetR_C_1"/>
    <property type="match status" value="1"/>
</dbReference>
<keyword evidence="3" id="KW-0804">Transcription</keyword>
<dbReference type="Gene3D" id="1.10.357.10">
    <property type="entry name" value="Tetracycline Repressor, domain 2"/>
    <property type="match status" value="1"/>
</dbReference>
<feature type="DNA-binding region" description="H-T-H motif" evidence="4">
    <location>
        <begin position="29"/>
        <end position="48"/>
    </location>
</feature>
<dbReference type="RefSeq" id="WP_242371604.1">
    <property type="nucleotide sequence ID" value="NZ_JAKRKC020000001.1"/>
</dbReference>
<comment type="caution">
    <text evidence="6">The sequence shown here is derived from an EMBL/GenBank/DDBJ whole genome shotgun (WGS) entry which is preliminary data.</text>
</comment>
<name>A0ABT0FJ29_9ACTN</name>
<evidence type="ECO:0000259" key="5">
    <source>
        <dbReference type="PROSITE" id="PS50977"/>
    </source>
</evidence>
<dbReference type="InterPro" id="IPR001647">
    <property type="entry name" value="HTH_TetR"/>
</dbReference>
<dbReference type="PRINTS" id="PR00455">
    <property type="entry name" value="HTHTETR"/>
</dbReference>
<sequence length="180" mass="18824">MGRPAQIDRAAVVAAAMAVADEHGLAALTMPAVAGRLGVTAMALYRHVANKEDLLDALVEALLPAPPPDTAALPWRQRLEALAGAVRDSAARHPAVFPLLLQRPAATERARRARDGVVSALREAGLGPEAAARAERLISTAVLGFAASEAAGRFAHHDQRVRDEDFACLLEAIGSLLPPA</sequence>
<dbReference type="Proteomes" id="UP001317259">
    <property type="component" value="Unassembled WGS sequence"/>
</dbReference>
<gene>
    <name evidence="6" type="ORF">MF672_000660</name>
</gene>
<dbReference type="InterPro" id="IPR050109">
    <property type="entry name" value="HTH-type_TetR-like_transc_reg"/>
</dbReference>
<evidence type="ECO:0000256" key="1">
    <source>
        <dbReference type="ARBA" id="ARBA00023015"/>
    </source>
</evidence>
<dbReference type="Gene3D" id="1.10.10.60">
    <property type="entry name" value="Homeodomain-like"/>
    <property type="match status" value="1"/>
</dbReference>
<evidence type="ECO:0000256" key="2">
    <source>
        <dbReference type="ARBA" id="ARBA00023125"/>
    </source>
</evidence>
<protein>
    <submittedName>
        <fullName evidence="6">TetR/AcrR family transcriptional regulator</fullName>
    </submittedName>
</protein>
<dbReference type="InterPro" id="IPR009057">
    <property type="entry name" value="Homeodomain-like_sf"/>
</dbReference>
<dbReference type="EMBL" id="JAKRKC020000001">
    <property type="protein sequence ID" value="MCK2212315.1"/>
    <property type="molecule type" value="Genomic_DNA"/>
</dbReference>
<dbReference type="SUPFAM" id="SSF48498">
    <property type="entry name" value="Tetracyclin repressor-like, C-terminal domain"/>
    <property type="match status" value="1"/>
</dbReference>
<dbReference type="InterPro" id="IPR004111">
    <property type="entry name" value="Repressor_TetR_C"/>
</dbReference>
<keyword evidence="1" id="KW-0805">Transcription regulation</keyword>
<dbReference type="Pfam" id="PF00440">
    <property type="entry name" value="TetR_N"/>
    <property type="match status" value="1"/>
</dbReference>
<keyword evidence="7" id="KW-1185">Reference proteome</keyword>
<dbReference type="PROSITE" id="PS50977">
    <property type="entry name" value="HTH_TETR_2"/>
    <property type="match status" value="1"/>
</dbReference>